<keyword evidence="4" id="KW-0732">Signal</keyword>
<dbReference type="GO" id="GO:0016757">
    <property type="term" value="F:glycosyltransferase activity"/>
    <property type="evidence" value="ECO:0007669"/>
    <property type="project" value="UniProtKB-KW"/>
</dbReference>
<evidence type="ECO:0000313" key="7">
    <source>
        <dbReference type="Proteomes" id="UP001224775"/>
    </source>
</evidence>
<dbReference type="InterPro" id="IPR049625">
    <property type="entry name" value="Glyco_transf_61_cat"/>
</dbReference>
<protein>
    <submittedName>
        <fullName evidence="6">DUF563 domain-containing protein</fullName>
    </submittedName>
</protein>
<evidence type="ECO:0000256" key="1">
    <source>
        <dbReference type="ARBA" id="ARBA00022676"/>
    </source>
</evidence>
<dbReference type="Pfam" id="PF04577">
    <property type="entry name" value="Glyco_transf_61"/>
    <property type="match status" value="1"/>
</dbReference>
<proteinExistence type="predicted"/>
<keyword evidence="1" id="KW-0328">Glycosyltransferase</keyword>
<keyword evidence="7" id="KW-1185">Reference proteome</keyword>
<keyword evidence="2" id="KW-0808">Transferase</keyword>
<dbReference type="AlphaFoldDB" id="A0AAD8XY07"/>
<evidence type="ECO:0000256" key="4">
    <source>
        <dbReference type="SAM" id="SignalP"/>
    </source>
</evidence>
<dbReference type="Proteomes" id="UP001224775">
    <property type="component" value="Unassembled WGS sequence"/>
</dbReference>
<sequence length="731" mass="79860">MNSFMSGAILAIICQLFVLSSVPSPLVYAREDASNQQHAAGTSDNVDQMVNEYMTHLETLVQLLHADIQTQKGSDIIARGREAFDKALSAFPDETVVHAHALFAKLCVKAGVYDEATSLFDEAIRRASLPLEAENSDPSTLADTQSLVDELYLERSRSHNQYIGSKVLQWHAANDQGYKGGIPPETSPWYPLSYVELQLGIFPFPHPQTLFEKATLITLTLDSPEEEIQKAKPDDEDAMNATSRAWEAYKTYQESQSVAFVAYSHGKKRYLAGGQPCGDEDYGLVVGGTAWSKHAWKSSPFSYDKTKDAGQRDDLYMGIITFQNVLISGRDAVISGYQGNCNVFARHSYVNLSNNIPLVTAWEIMDVTIEDNPMWMTYIPEGDTSSFGGSVGKDSNGNDALLIPNPRSNNAGFDSAILLCGYASDNYFHFITEVLPSLVVMRNRIKDILKQQQTGAKDVVVVPNLQNEFVEGFLRLLLPEAFDDEGKLSPKIVQWGPWKNSGGGSGATYSSSTHPIAYTKRLATVMWDQPKVAPSPLNGPAHCLTPKPLIQAMRRVVLKSVDSPPTSDMSKRIIYCSRSSSSTRKLAEEEELLSRLRAIASKEGAELIVFEKQAASDATAPSPLAAVINAIQLFQSATVVVGVHGASLANIAFSRIGTTIVELGQGIPQAGHYLHLAQSLELKYVGIRLRPNSRSFGATEVSLPEGGVDKIANAVMEGLKRAERMDGGDEL</sequence>
<evidence type="ECO:0000256" key="3">
    <source>
        <dbReference type="ARBA" id="ARBA00023180"/>
    </source>
</evidence>
<feature type="chain" id="PRO_5042287646" evidence="4">
    <location>
        <begin position="30"/>
        <end position="731"/>
    </location>
</feature>
<evidence type="ECO:0000313" key="6">
    <source>
        <dbReference type="EMBL" id="KAK1735376.1"/>
    </source>
</evidence>
<feature type="signal peptide" evidence="4">
    <location>
        <begin position="1"/>
        <end position="29"/>
    </location>
</feature>
<gene>
    <name evidence="6" type="ORF">QTG54_013990</name>
</gene>
<dbReference type="PANTHER" id="PTHR20961:SF150">
    <property type="entry name" value="GLYCOSYLTRANSFERASE FAMILY 61 PROTEIN"/>
    <property type="match status" value="1"/>
</dbReference>
<dbReference type="PANTHER" id="PTHR20961">
    <property type="entry name" value="GLYCOSYLTRANSFERASE"/>
    <property type="match status" value="1"/>
</dbReference>
<accession>A0AAD8XY07</accession>
<comment type="caution">
    <text evidence="6">The sequence shown here is derived from an EMBL/GenBank/DDBJ whole genome shotgun (WGS) entry which is preliminary data.</text>
</comment>
<keyword evidence="3" id="KW-0325">Glycoprotein</keyword>
<dbReference type="EMBL" id="JATAAI010000034">
    <property type="protein sequence ID" value="KAK1735376.1"/>
    <property type="molecule type" value="Genomic_DNA"/>
</dbReference>
<reference evidence="6" key="1">
    <citation type="submission" date="2023-06" db="EMBL/GenBank/DDBJ databases">
        <title>Survivors Of The Sea: Transcriptome response of Skeletonema marinoi to long-term dormancy.</title>
        <authorList>
            <person name="Pinder M.I.M."/>
            <person name="Kourtchenko O."/>
            <person name="Robertson E.K."/>
            <person name="Larsson T."/>
            <person name="Maumus F."/>
            <person name="Osuna-Cruz C.M."/>
            <person name="Vancaester E."/>
            <person name="Stenow R."/>
            <person name="Vandepoele K."/>
            <person name="Ploug H."/>
            <person name="Bruchert V."/>
            <person name="Godhe A."/>
            <person name="Topel M."/>
        </authorList>
    </citation>
    <scope>NUCLEOTIDE SEQUENCE</scope>
    <source>
        <strain evidence="6">R05AC</strain>
    </source>
</reference>
<organism evidence="6 7">
    <name type="scientific">Skeletonema marinoi</name>
    <dbReference type="NCBI Taxonomy" id="267567"/>
    <lineage>
        <taxon>Eukaryota</taxon>
        <taxon>Sar</taxon>
        <taxon>Stramenopiles</taxon>
        <taxon>Ochrophyta</taxon>
        <taxon>Bacillariophyta</taxon>
        <taxon>Coscinodiscophyceae</taxon>
        <taxon>Thalassiosirophycidae</taxon>
        <taxon>Thalassiosirales</taxon>
        <taxon>Skeletonemataceae</taxon>
        <taxon>Skeletonema</taxon>
        <taxon>Skeletonema marinoi-dohrnii complex</taxon>
    </lineage>
</organism>
<evidence type="ECO:0000256" key="2">
    <source>
        <dbReference type="ARBA" id="ARBA00022679"/>
    </source>
</evidence>
<evidence type="ECO:0000259" key="5">
    <source>
        <dbReference type="Pfam" id="PF04577"/>
    </source>
</evidence>
<name>A0AAD8XY07_9STRA</name>
<dbReference type="InterPro" id="IPR007657">
    <property type="entry name" value="Glycosyltransferase_61"/>
</dbReference>
<feature type="domain" description="Glycosyltransferase 61 catalytic" evidence="5">
    <location>
        <begin position="427"/>
        <end position="661"/>
    </location>
</feature>